<name>A0A6I8TWP4_AEDAE</name>
<dbReference type="EnsemblMetazoa" id="AAEL019772-RC">
    <property type="protein sequence ID" value="AAEL019772-PC"/>
    <property type="gene ID" value="AAEL019772"/>
</dbReference>
<feature type="compositionally biased region" description="Low complexity" evidence="2">
    <location>
        <begin position="611"/>
        <end position="629"/>
    </location>
</feature>
<dbReference type="InterPro" id="IPR039597">
    <property type="entry name" value="M-RIP_PH"/>
</dbReference>
<feature type="domain" description="PH" evidence="3">
    <location>
        <begin position="44"/>
        <end position="150"/>
    </location>
</feature>
<feature type="compositionally biased region" description="Basic and acidic residues" evidence="2">
    <location>
        <begin position="2018"/>
        <end position="2033"/>
    </location>
</feature>
<dbReference type="GO" id="GO:0051015">
    <property type="term" value="F:actin filament binding"/>
    <property type="evidence" value="ECO:0007669"/>
    <property type="project" value="TreeGrafter"/>
</dbReference>
<evidence type="ECO:0000256" key="2">
    <source>
        <dbReference type="SAM" id="MobiDB-lite"/>
    </source>
</evidence>
<feature type="region of interest" description="Disordered" evidence="2">
    <location>
        <begin position="2000"/>
        <end position="2035"/>
    </location>
</feature>
<keyword evidence="1" id="KW-0175">Coiled coil</keyword>
<dbReference type="GO" id="GO:0015629">
    <property type="term" value="C:actin cytoskeleton"/>
    <property type="evidence" value="ECO:0007669"/>
    <property type="project" value="TreeGrafter"/>
</dbReference>
<dbReference type="PROSITE" id="PS50003">
    <property type="entry name" value="PH_DOMAIN"/>
    <property type="match status" value="2"/>
</dbReference>
<dbReference type="InterPro" id="IPR052223">
    <property type="entry name" value="Actin_Cytoskeleton_Reg"/>
</dbReference>
<feature type="compositionally biased region" description="Basic and acidic residues" evidence="2">
    <location>
        <begin position="638"/>
        <end position="652"/>
    </location>
</feature>
<dbReference type="SUPFAM" id="SSF50729">
    <property type="entry name" value="PH domain-like"/>
    <property type="match status" value="2"/>
</dbReference>
<dbReference type="SMART" id="SM00233">
    <property type="entry name" value="PH"/>
    <property type="match status" value="2"/>
</dbReference>
<feature type="compositionally biased region" description="Polar residues" evidence="2">
    <location>
        <begin position="2001"/>
        <end position="2017"/>
    </location>
</feature>
<evidence type="ECO:0000256" key="1">
    <source>
        <dbReference type="SAM" id="Coils"/>
    </source>
</evidence>
<evidence type="ECO:0000313" key="5">
    <source>
        <dbReference type="Proteomes" id="UP000008820"/>
    </source>
</evidence>
<feature type="region of interest" description="Disordered" evidence="2">
    <location>
        <begin position="2048"/>
        <end position="2070"/>
    </location>
</feature>
<keyword evidence="5" id="KW-1185">Reference proteome</keyword>
<feature type="compositionally biased region" description="Polar residues" evidence="2">
    <location>
        <begin position="165"/>
        <end position="175"/>
    </location>
</feature>
<feature type="coiled-coil region" evidence="1">
    <location>
        <begin position="1870"/>
        <end position="1909"/>
    </location>
</feature>
<feature type="compositionally biased region" description="Polar residues" evidence="2">
    <location>
        <begin position="310"/>
        <end position="326"/>
    </location>
</feature>
<organism evidence="4 5">
    <name type="scientific">Aedes aegypti</name>
    <name type="common">Yellowfever mosquito</name>
    <name type="synonym">Culex aegypti</name>
    <dbReference type="NCBI Taxonomy" id="7159"/>
    <lineage>
        <taxon>Eukaryota</taxon>
        <taxon>Metazoa</taxon>
        <taxon>Ecdysozoa</taxon>
        <taxon>Arthropoda</taxon>
        <taxon>Hexapoda</taxon>
        <taxon>Insecta</taxon>
        <taxon>Pterygota</taxon>
        <taxon>Neoptera</taxon>
        <taxon>Endopterygota</taxon>
        <taxon>Diptera</taxon>
        <taxon>Nematocera</taxon>
        <taxon>Culicoidea</taxon>
        <taxon>Culicidae</taxon>
        <taxon>Culicinae</taxon>
        <taxon>Aedini</taxon>
        <taxon>Aedes</taxon>
        <taxon>Stegomyia</taxon>
    </lineage>
</organism>
<dbReference type="PANTHER" id="PTHR17271:SF1">
    <property type="entry name" value="PROTEIN OUTSPREAD"/>
    <property type="match status" value="1"/>
</dbReference>
<dbReference type="OrthoDB" id="9942268at2759"/>
<evidence type="ECO:0000313" key="4">
    <source>
        <dbReference type="EnsemblMetazoa" id="AAEL019772-PC"/>
    </source>
</evidence>
<dbReference type="PANTHER" id="PTHR17271">
    <property type="entry name" value="PLECKSTRIN HOMOLOGY PH DOMAIN-CONTAINING PROTEIN"/>
    <property type="match status" value="1"/>
</dbReference>
<dbReference type="InterPro" id="IPR011993">
    <property type="entry name" value="PH-like_dom_sf"/>
</dbReference>
<protein>
    <recommendedName>
        <fullName evidence="3">PH domain-containing protein</fullName>
    </recommendedName>
</protein>
<dbReference type="Proteomes" id="UP000008820">
    <property type="component" value="Chromosome 2"/>
</dbReference>
<reference evidence="4 5" key="1">
    <citation type="submission" date="2017-06" db="EMBL/GenBank/DDBJ databases">
        <title>Aedes aegypti genome working group (AGWG) sequencing and assembly.</title>
        <authorList>
            <consortium name="Aedes aegypti Genome Working Group (AGWG)"/>
            <person name="Matthews B.J."/>
        </authorList>
    </citation>
    <scope>NUCLEOTIDE SEQUENCE [LARGE SCALE GENOMIC DNA]</scope>
    <source>
        <strain evidence="4 5">LVP_AGWG</strain>
    </source>
</reference>
<feature type="region of interest" description="Disordered" evidence="2">
    <location>
        <begin position="349"/>
        <end position="390"/>
    </location>
</feature>
<feature type="compositionally biased region" description="Low complexity" evidence="2">
    <location>
        <begin position="2162"/>
        <end position="2182"/>
    </location>
</feature>
<feature type="region of interest" description="Disordered" evidence="2">
    <location>
        <begin position="2134"/>
        <end position="2183"/>
    </location>
</feature>
<feature type="region of interest" description="Disordered" evidence="2">
    <location>
        <begin position="212"/>
        <end position="247"/>
    </location>
</feature>
<dbReference type="CDD" id="cd01236">
    <property type="entry name" value="PH_RIP"/>
    <property type="match status" value="1"/>
</dbReference>
<feature type="domain" description="PH" evidence="3">
    <location>
        <begin position="411"/>
        <end position="509"/>
    </location>
</feature>
<dbReference type="CDD" id="cd13275">
    <property type="entry name" value="PH_M-RIP"/>
    <property type="match status" value="1"/>
</dbReference>
<evidence type="ECO:0000259" key="3">
    <source>
        <dbReference type="PROSITE" id="PS50003"/>
    </source>
</evidence>
<feature type="region of interest" description="Disordered" evidence="2">
    <location>
        <begin position="153"/>
        <end position="188"/>
    </location>
</feature>
<feature type="compositionally biased region" description="Basic and acidic residues" evidence="2">
    <location>
        <begin position="299"/>
        <end position="308"/>
    </location>
</feature>
<feature type="coiled-coil region" evidence="1">
    <location>
        <begin position="721"/>
        <end position="825"/>
    </location>
</feature>
<dbReference type="InterPro" id="IPR001849">
    <property type="entry name" value="PH_domain"/>
</dbReference>
<sequence length="2215" mass="249324">MGSRNLECRKFSPNIFNKSKCTHCFRQREEHSAAALECNRATRKVSKRGYLFVAPDWDFSNPLYRTKRWQRRWFVLYDDGELTYSVDEHPETIPQAIIDMTKVLEVTTAEDVTSHPHSIAITAPERVTFVKGTCPEETKWWFNVLSAFPKSKGRHKRNATFPGGQATTILQSQPPSAGRNRHNSYHKDMLPSPVVANLEALTAPCSWNPAATDENNLNANNENSGPGNSTTTSTTTGSNLGGSNNSNNVNAKASMCYLLDDVRRDEKLKDIANTITNVNRWSSPCIADSIPLTVVGVSPDEKPTRDENTVPPQYSAKSTGQMRPQSLTIPSTAPAIVSAIVKKIPTGISSSTKSDLSKTHQKSISSPKLKPSQTHERGDPDGDCGLDDAPANYLSKNSELRVTIPSTEELINSKKGWLMKQDSRSSDWSKYWFSLRGAALFYYRDPVAEEKGVLDGVLDVNSITSITEVPVARNYGFQLTTWDNRRIVLSTVTISNRNNWINVLKNAAGLPQTKVTLNNNNLGLNNQNDENFKTLTDKPPLEIEIIDSNPTQDKIGSNNTGTVNNRVITEATQGEDQVDCKPLQKNQDVVVHLTKSNSSCDVLNNNLPQKPTSTSTVTSPVTPVTPITPKSMLFSSDEEYRTASEGGRRDSVGDWGSPVSPSPPVPLSAIARTKDRLRTSHNRLHKRSRSSPPSSRRSTIESVQSEDLPLINPVQEEVCMDKELQLRLQAAEKELSILREETHEREARMSDLLATLERTEQELTRKRECEENRDKLVSQLDASRANAQEIIDRITVELDNSRDTVKELEDRLARGIEENESLYKKIREFGISSPASSLCSLNTKTGKMRRMDSFSDLTSLNEVDPNTLDKDMLADEYHELRARFEKAVSELKAMKRELKDSHKMYDDLEISYATLKREIERHQKEQESQTRMMADRIQDMTNKYTNAEKQVRLLRQKLVRNEKRRSLSLKGKESLTIQKELEEKVTELEHKIDALEQGAVIAEVAEAQGGASELKSVKRASTRLRRKSLDSATISSQPMQVLLRLNNLEKRVDTVKATAGEILAIPGSSESVNTAGTISSGSTSSISSVGIVKTTTSTSPKVSEHLMDRLKSLEGVVISVRDLVDQSMRQFQNLRSSRSRRSVSPIADKKDSFKFIERCLSEVSKLLRDSCEHCVIQDCSLNNNIVLLPETNPIKLALTQMEGQLKNKLCDLLKQRRMLRETNGLTQKKDMELLAERIAFETVCFGRMRNALERAEGMKEHEEKQTKVEVSETIQLMAMLKAKLAGKCGIKPNSSIDVLASVLARKLMLSAGRTSNIRSLNFPAINSNLLDDLLRQQNEVHMVAKRYKTTVMENLAYGLAAETLSYISSSNETIQGAVQEAWRQAQEAVNAELVQSEIAHIMMRSAQRYENSLTPAFGYALSTDERITFENFADAVQDVLRREMELAVTQLTECYEESLAKMKRGQWRLHLEQERKPSEGRQLLAEFADIIAHKALIDARVQILKGDYVPAKIKLINEDSNSFSVVALKKYENLYTDLTADLEIANSDDILAEADFNFMYKYFVNEHLTNKTDIKEISAILNELERSVVSLQNTMVPDNVLIASTVDVDSLRSIHARCAEIQIRIDSLIETAKSIQAQCDECDRLQITLHQLTDRHETDIASLRRQNEEQVCLLTRTIDEQKQLIKSIENEKTEIQERLRNEKNVLKLREKEFNDLNSKLQEYETMCHEKDKEIEDLLDNFDEERKKSKVLRDKYEELSNNFQKNTEEYVELEKERDYLFEQIRKEKDHVKKLEKQLEMLEAEHAQQVDNLHAAYREQQMANEIDSQKDKDDEDSLRLKYQAEIEQLRALCEKGLAAMEASHKRIIHDLEEKHQHEIAQLIVEKEQALAEETQATLAALDAMRKAHQNEVQREVARFKQEFLKQFQKGGQSPTSVKEKEQELEEVRQEILSLSEKYSMKCVETASLEEKLRIASQQLKYSQQHIQQLDVRNKQLRAHFVSGDSTDSVSTPKVSTTQSSHDDANGKKTSTDGSRHHSLSTVIKAAANNGGSVASSHNSPSPGHCFDNSNKEFHSINNKKESHPRLKLCEGAKLGVSAVFPSSTSTGLDSVNLTSSNNRTKVLNSKQLNMSLLSGGTARHSTSTASNISSPATTGLTIPTSNASPGSSSQKSCTSKTNNNNNDNECLTELKPAIKMSSPLPLDEKDVEQIHRFELEI</sequence>
<reference evidence="4" key="2">
    <citation type="submission" date="2020-05" db="UniProtKB">
        <authorList>
            <consortium name="EnsemblMetazoa"/>
        </authorList>
    </citation>
    <scope>IDENTIFICATION</scope>
    <source>
        <strain evidence="4">LVP_AGWG</strain>
    </source>
</reference>
<feature type="compositionally biased region" description="Low complexity" evidence="2">
    <location>
        <begin position="2048"/>
        <end position="2057"/>
    </location>
</feature>
<feature type="region of interest" description="Disordered" evidence="2">
    <location>
        <begin position="297"/>
        <end position="326"/>
    </location>
</feature>
<accession>A0A6I8TWP4</accession>
<feature type="compositionally biased region" description="Basic residues" evidence="2">
    <location>
        <begin position="679"/>
        <end position="689"/>
    </location>
</feature>
<feature type="region of interest" description="Disordered" evidence="2">
    <location>
        <begin position="602"/>
        <end position="708"/>
    </location>
</feature>
<feature type="coiled-coil region" evidence="1">
    <location>
        <begin position="870"/>
        <end position="998"/>
    </location>
</feature>
<gene>
    <name evidence="4" type="primary">5570937</name>
</gene>
<feature type="coiled-coil region" evidence="1">
    <location>
        <begin position="1678"/>
        <end position="1817"/>
    </location>
</feature>
<feature type="compositionally biased region" description="Low complexity" evidence="2">
    <location>
        <begin position="214"/>
        <end position="247"/>
    </location>
</feature>
<proteinExistence type="predicted"/>
<dbReference type="Pfam" id="PF00169">
    <property type="entry name" value="PH"/>
    <property type="match status" value="2"/>
</dbReference>
<feature type="compositionally biased region" description="Polar residues" evidence="2">
    <location>
        <begin position="2134"/>
        <end position="2161"/>
    </location>
</feature>
<dbReference type="Gene3D" id="2.30.29.30">
    <property type="entry name" value="Pleckstrin-homology domain (PH domain)/Phosphotyrosine-binding domain (PTB)"/>
    <property type="match status" value="2"/>
</dbReference>